<evidence type="ECO:0000259" key="7">
    <source>
        <dbReference type="PROSITE" id="PS51350"/>
    </source>
</evidence>
<dbReference type="AlphaFoldDB" id="A0A9W6R1Z7"/>
<dbReference type="Pfam" id="PF03841">
    <property type="entry name" value="SelA"/>
    <property type="match status" value="1"/>
</dbReference>
<dbReference type="InterPro" id="IPR001020">
    <property type="entry name" value="PTS_HPr_His_P_site"/>
</dbReference>
<dbReference type="NCBIfam" id="TIGR01437">
    <property type="entry name" value="selA_rel"/>
    <property type="match status" value="1"/>
</dbReference>
<comment type="function">
    <text evidence="2">General (non sugar-specific) component of the phosphoenolpyruvate-dependent sugar phosphotransferase system (sugar PTS). This major carbohydrate active-transport system catalyzes the phosphorylation of incoming sugar substrates concomitantly with their translocation across the cell membrane. The phosphoryl group from phosphoenolpyruvate (PEP) is transferred to the phosphoryl carrier protein HPr by enzyme I. Phospho-HPr then transfers it to the PTS EIIA domain.</text>
</comment>
<dbReference type="PROSITE" id="PS51350">
    <property type="entry name" value="PTS_HPR_DOM"/>
    <property type="match status" value="1"/>
</dbReference>
<feature type="modified residue" description="N6-(pyridoxal phosphate)lysine" evidence="6">
    <location>
        <position position="211"/>
    </location>
</feature>
<dbReference type="InterPro" id="IPR006337">
    <property type="entry name" value="DgaE-like"/>
</dbReference>
<comment type="caution">
    <text evidence="8">The sequence shown here is derived from an EMBL/GenBank/DDBJ whole genome shotgun (WGS) entry which is preliminary data.</text>
</comment>
<evidence type="ECO:0000256" key="2">
    <source>
        <dbReference type="ARBA" id="ARBA00003681"/>
    </source>
</evidence>
<accession>A0A9W6R1Z7</accession>
<keyword evidence="9" id="KW-1185">Reference proteome</keyword>
<gene>
    <name evidence="8" type="ORF">Atai01_27360</name>
</gene>
<dbReference type="Proteomes" id="UP001165136">
    <property type="component" value="Unassembled WGS sequence"/>
</dbReference>
<dbReference type="GO" id="GO:0004125">
    <property type="term" value="F:L-seryl-tRNA(Sec) selenium transferase activity"/>
    <property type="evidence" value="ECO:0007669"/>
    <property type="project" value="TreeGrafter"/>
</dbReference>
<dbReference type="SUPFAM" id="SSF55594">
    <property type="entry name" value="HPr-like"/>
    <property type="match status" value="1"/>
</dbReference>
<dbReference type="PRINTS" id="PR00107">
    <property type="entry name" value="PHOSPHOCPHPR"/>
</dbReference>
<dbReference type="InterPro" id="IPR015424">
    <property type="entry name" value="PyrdxlP-dep_Trfase"/>
</dbReference>
<feature type="domain" description="HPr" evidence="7">
    <location>
        <begin position="373"/>
        <end position="463"/>
    </location>
</feature>
<dbReference type="PANTHER" id="PTHR32328:SF0">
    <property type="entry name" value="L-SERYL-TRNA(SEC) SELENIUM TRANSFERASE"/>
    <property type="match status" value="1"/>
</dbReference>
<dbReference type="RefSeq" id="WP_285487042.1">
    <property type="nucleotide sequence ID" value="NZ_BSTI01000005.1"/>
</dbReference>
<proteinExistence type="inferred from homology"/>
<reference evidence="8" key="1">
    <citation type="submission" date="2023-03" db="EMBL/GenBank/DDBJ databases">
        <title>Amycolatopsis taiwanensis NBRC 103393.</title>
        <authorList>
            <person name="Ichikawa N."/>
            <person name="Sato H."/>
            <person name="Tonouchi N."/>
        </authorList>
    </citation>
    <scope>NUCLEOTIDE SEQUENCE</scope>
    <source>
        <strain evidence="8">NBRC 103393</strain>
    </source>
</reference>
<dbReference type="InterPro" id="IPR000032">
    <property type="entry name" value="HPr-like"/>
</dbReference>
<dbReference type="Pfam" id="PF00381">
    <property type="entry name" value="PTS-HPr"/>
    <property type="match status" value="1"/>
</dbReference>
<evidence type="ECO:0000256" key="1">
    <source>
        <dbReference type="ARBA" id="ARBA00001933"/>
    </source>
</evidence>
<evidence type="ECO:0000256" key="4">
    <source>
        <dbReference type="ARBA" id="ARBA00022898"/>
    </source>
</evidence>
<dbReference type="EMBL" id="BSTI01000005">
    <property type="protein sequence ID" value="GLY66117.1"/>
    <property type="molecule type" value="Genomic_DNA"/>
</dbReference>
<evidence type="ECO:0000313" key="9">
    <source>
        <dbReference type="Proteomes" id="UP001165136"/>
    </source>
</evidence>
<dbReference type="NCBIfam" id="TIGR01003">
    <property type="entry name" value="PTS_HPr_family"/>
    <property type="match status" value="1"/>
</dbReference>
<organism evidence="8 9">
    <name type="scientific">Amycolatopsis taiwanensis</name>
    <dbReference type="NCBI Taxonomy" id="342230"/>
    <lineage>
        <taxon>Bacteria</taxon>
        <taxon>Bacillati</taxon>
        <taxon>Actinomycetota</taxon>
        <taxon>Actinomycetes</taxon>
        <taxon>Pseudonocardiales</taxon>
        <taxon>Pseudonocardiaceae</taxon>
        <taxon>Amycolatopsis</taxon>
    </lineage>
</organism>
<evidence type="ECO:0000256" key="5">
    <source>
        <dbReference type="ARBA" id="ARBA00044507"/>
    </source>
</evidence>
<keyword evidence="4 6" id="KW-0663">Pyridoxal phosphate</keyword>
<dbReference type="InterPro" id="IPR018319">
    <property type="entry name" value="SelA-like"/>
</dbReference>
<dbReference type="Gene3D" id="3.40.640.10">
    <property type="entry name" value="Type I PLP-dependent aspartate aminotransferase-like (Major domain)"/>
    <property type="match status" value="1"/>
</dbReference>
<comment type="cofactor">
    <cofactor evidence="1 6">
        <name>pyridoxal 5'-phosphate</name>
        <dbReference type="ChEBI" id="CHEBI:597326"/>
    </cofactor>
</comment>
<dbReference type="SUPFAM" id="SSF53383">
    <property type="entry name" value="PLP-dependent transferases"/>
    <property type="match status" value="1"/>
</dbReference>
<protein>
    <recommendedName>
        <fullName evidence="3">Phosphocarrier protein HPr</fullName>
    </recommendedName>
</protein>
<sequence>MNVYQKLGVRTAVNASGRMTALGGSTLAPEVAEAMADAGARHVPIEELFRAAGKALAESTGTEDACPVAGAAAGVATSVAAVIAGTDLDAVQRLPDAGGRPAEIVLQKGHCVDFGAPVTQMIRLGGGVPVEVGSVNSVSPAHLTAAIGDQTAAVLYVQSHHTVHKGMLSLAEVIELAHARGVPVILDAAAEEDLRRWPATGADLVVYSGGKAIGGPASGIVCGRADLVEAVHAQRTGIGRAMKIGKEVVVGLVSAVHAYASTDPEAPRRQEDRIRSMAAQLAELPGLDAKVITDEAGRDIHRARLTVLPEAGLSARDLARELAAGTPPVYLREHNANLGQLAIDPRPLAPDEDEIVLRRIGEVLAAGPGSAGVIERTVVVTEPAGLHARPAAAFAQAAARSGVPITVAKGDGEPVDAKSVLSVMGLNVATGDRIVLRTNDTERGRAVIGELIAIVRPTDGGGG</sequence>
<evidence type="ECO:0000256" key="3">
    <source>
        <dbReference type="ARBA" id="ARBA00020422"/>
    </source>
</evidence>
<dbReference type="InterPro" id="IPR015421">
    <property type="entry name" value="PyrdxlP-dep_Trfase_major"/>
</dbReference>
<dbReference type="InterPro" id="IPR035895">
    <property type="entry name" value="HPr-like_sf"/>
</dbReference>
<evidence type="ECO:0000313" key="8">
    <source>
        <dbReference type="EMBL" id="GLY66117.1"/>
    </source>
</evidence>
<dbReference type="PROSITE" id="PS00369">
    <property type="entry name" value="PTS_HPR_HIS"/>
    <property type="match status" value="1"/>
</dbReference>
<name>A0A9W6R1Z7_9PSEU</name>
<comment type="similarity">
    <text evidence="5">Belongs to the SelA family.</text>
</comment>
<dbReference type="PANTHER" id="PTHR32328">
    <property type="entry name" value="L-SERYL-TRNA(SEC) SELENIUM TRANSFERASE"/>
    <property type="match status" value="1"/>
</dbReference>
<evidence type="ECO:0000256" key="6">
    <source>
        <dbReference type="PIRSR" id="PIRSR618319-50"/>
    </source>
</evidence>
<dbReference type="Gene3D" id="3.30.1340.10">
    <property type="entry name" value="HPr-like"/>
    <property type="match status" value="1"/>
</dbReference>